<dbReference type="GO" id="GO:0003723">
    <property type="term" value="F:RNA binding"/>
    <property type="evidence" value="ECO:0007669"/>
    <property type="project" value="InterPro"/>
</dbReference>
<sequence>MAASVYFFQKGKRFVYPYPTELKYHSKARWFGKTLAQSFKIDFPRIPAARWDRPNIESQFTVNGDPTNSLHRIMHAHDVICHRYHQHEKFVTDKPIKVVFETEDMVALNKPSTIPIHPVAQYNHNTLNGIAKHELGFSAIFRIVICAKNSQEAQRISSKFTSRAIKKEYIARVDGHLQDRVDCTAPIFRESSRSLSNVSDDGRECQTLIEPIHYIASANQTVVRCIPTTGRTHQIRVHLQHIGHPIVNDPLYNPTYAAQIRRYIDGTDDKHYEFVHSANGREDLFVEDCEYCQKPMMAIYDEEMWLHARKYSVENDFSVESDMPEWALSVSLLRIKLEVDLVIPYKAVECRLALSLVTFDEIFVT</sequence>
<dbReference type="GO" id="GO:0009982">
    <property type="term" value="F:pseudouridine synthase activity"/>
    <property type="evidence" value="ECO:0007669"/>
    <property type="project" value="InterPro"/>
</dbReference>
<comment type="caution">
    <text evidence="2">The sequence shown here is derived from an EMBL/GenBank/DDBJ whole genome shotgun (WGS) entry which is preliminary data.</text>
</comment>
<evidence type="ECO:0000313" key="2">
    <source>
        <dbReference type="EMBL" id="PRP80239.1"/>
    </source>
</evidence>
<dbReference type="STRING" id="1890364.A0A2P6N8G5"/>
<evidence type="ECO:0000313" key="3">
    <source>
        <dbReference type="Proteomes" id="UP000241769"/>
    </source>
</evidence>
<dbReference type="InParanoid" id="A0A2P6N8G5"/>
<reference evidence="2 3" key="1">
    <citation type="journal article" date="2018" name="Genome Biol. Evol.">
        <title>Multiple Roots of Fruiting Body Formation in Amoebozoa.</title>
        <authorList>
            <person name="Hillmann F."/>
            <person name="Forbes G."/>
            <person name="Novohradska S."/>
            <person name="Ferling I."/>
            <person name="Riege K."/>
            <person name="Groth M."/>
            <person name="Westermann M."/>
            <person name="Marz M."/>
            <person name="Spaller T."/>
            <person name="Winckler T."/>
            <person name="Schaap P."/>
            <person name="Glockner G."/>
        </authorList>
    </citation>
    <scope>NUCLEOTIDE SEQUENCE [LARGE SCALE GENOMIC DNA]</scope>
    <source>
        <strain evidence="2 3">Jena</strain>
    </source>
</reference>
<dbReference type="PANTHER" id="PTHR21600">
    <property type="entry name" value="MITOCHONDRIAL RNA PSEUDOURIDINE SYNTHASE"/>
    <property type="match status" value="1"/>
</dbReference>
<dbReference type="Proteomes" id="UP000241769">
    <property type="component" value="Unassembled WGS sequence"/>
</dbReference>
<name>A0A2P6N8G5_9EUKA</name>
<keyword evidence="3" id="KW-1185">Reference proteome</keyword>
<dbReference type="SUPFAM" id="SSF55120">
    <property type="entry name" value="Pseudouridine synthase"/>
    <property type="match status" value="1"/>
</dbReference>
<dbReference type="InterPro" id="IPR050188">
    <property type="entry name" value="RluA_PseudoU_synthase"/>
</dbReference>
<dbReference type="EMBL" id="MDYQ01000156">
    <property type="protein sequence ID" value="PRP80239.1"/>
    <property type="molecule type" value="Genomic_DNA"/>
</dbReference>
<evidence type="ECO:0000259" key="1">
    <source>
        <dbReference type="Pfam" id="PF00849"/>
    </source>
</evidence>
<dbReference type="PANTHER" id="PTHR21600:SF40">
    <property type="entry name" value="PSEUDOURIDYLATE SYNTHASE RPUSD2"/>
    <property type="match status" value="1"/>
</dbReference>
<dbReference type="AlphaFoldDB" id="A0A2P6N8G5"/>
<dbReference type="GO" id="GO:0000455">
    <property type="term" value="P:enzyme-directed rRNA pseudouridine synthesis"/>
    <property type="evidence" value="ECO:0007669"/>
    <property type="project" value="TreeGrafter"/>
</dbReference>
<dbReference type="OrthoDB" id="424794at2759"/>
<accession>A0A2P6N8G5</accession>
<feature type="domain" description="Pseudouridine synthase RsuA/RluA-like" evidence="1">
    <location>
        <begin position="143"/>
        <end position="241"/>
    </location>
</feature>
<gene>
    <name evidence="2" type="ORF">PROFUN_12178</name>
</gene>
<proteinExistence type="predicted"/>
<dbReference type="Gene3D" id="3.30.2350.10">
    <property type="entry name" value="Pseudouridine synthase"/>
    <property type="match status" value="1"/>
</dbReference>
<dbReference type="Pfam" id="PF00849">
    <property type="entry name" value="PseudoU_synth_2"/>
    <property type="match status" value="1"/>
</dbReference>
<protein>
    <submittedName>
        <fullName evidence="2">RNA pseudouridylate synthase domain-containing protein 2-like</fullName>
    </submittedName>
</protein>
<organism evidence="2 3">
    <name type="scientific">Planoprotostelium fungivorum</name>
    <dbReference type="NCBI Taxonomy" id="1890364"/>
    <lineage>
        <taxon>Eukaryota</taxon>
        <taxon>Amoebozoa</taxon>
        <taxon>Evosea</taxon>
        <taxon>Variosea</taxon>
        <taxon>Cavosteliida</taxon>
        <taxon>Cavosteliaceae</taxon>
        <taxon>Planoprotostelium</taxon>
    </lineage>
</organism>
<dbReference type="InterPro" id="IPR020103">
    <property type="entry name" value="PsdUridine_synth_cat_dom_sf"/>
</dbReference>
<dbReference type="InterPro" id="IPR006145">
    <property type="entry name" value="PsdUridine_synth_RsuA/RluA"/>
</dbReference>